<dbReference type="FunFam" id="2.10.25.10:FF:000033">
    <property type="entry name" value="Laminin subunit alpha 2"/>
    <property type="match status" value="1"/>
</dbReference>
<keyword evidence="7 10" id="KW-1015">Disulfide bond</keyword>
<dbReference type="SUPFAM" id="SSF57196">
    <property type="entry name" value="EGF/Laminin"/>
    <property type="match status" value="5"/>
</dbReference>
<dbReference type="Pfam" id="PF00052">
    <property type="entry name" value="Laminin_B"/>
    <property type="match status" value="1"/>
</dbReference>
<evidence type="ECO:0000256" key="5">
    <source>
        <dbReference type="ARBA" id="ARBA00022737"/>
    </source>
</evidence>
<dbReference type="GO" id="GO:0005604">
    <property type="term" value="C:basement membrane"/>
    <property type="evidence" value="ECO:0007669"/>
    <property type="project" value="UniProtKB-SubCell"/>
</dbReference>
<evidence type="ECO:0000259" key="11">
    <source>
        <dbReference type="PROSITE" id="PS50027"/>
    </source>
</evidence>
<dbReference type="InterPro" id="IPR050440">
    <property type="entry name" value="Laminin/Netrin_ECM"/>
</dbReference>
<comment type="caution">
    <text evidence="10">Lacks conserved residue(s) required for the propagation of feature annotation.</text>
</comment>
<dbReference type="PROSITE" id="PS01248">
    <property type="entry name" value="EGF_LAM_1"/>
    <property type="match status" value="2"/>
</dbReference>
<evidence type="ECO:0000256" key="4">
    <source>
        <dbReference type="ARBA" id="ARBA00022729"/>
    </source>
</evidence>
<dbReference type="InterPro" id="IPR000034">
    <property type="entry name" value="Laminin_IV"/>
</dbReference>
<gene>
    <name evidence="14" type="ORF">D910_00737</name>
    <name evidence="15" type="ORF">D910_03960</name>
</gene>
<evidence type="ECO:0000256" key="3">
    <source>
        <dbReference type="ARBA" id="ARBA00022530"/>
    </source>
</evidence>
<feature type="domain" description="Laminin EGF-like" evidence="11">
    <location>
        <begin position="625"/>
        <end position="673"/>
    </location>
</feature>
<proteinExistence type="predicted"/>
<dbReference type="Pfam" id="PF00053">
    <property type="entry name" value="EGF_laminin"/>
    <property type="match status" value="4"/>
</dbReference>
<dbReference type="InterPro" id="IPR008211">
    <property type="entry name" value="Laminin_N"/>
</dbReference>
<keyword evidence="6" id="KW-0084">Basement membrane</keyword>
<evidence type="ECO:0000256" key="7">
    <source>
        <dbReference type="ARBA" id="ARBA00023157"/>
    </source>
</evidence>
<dbReference type="SMART" id="SM00180">
    <property type="entry name" value="EGF_Lam"/>
    <property type="match status" value="5"/>
</dbReference>
<dbReference type="SMART" id="SM00281">
    <property type="entry name" value="LamB"/>
    <property type="match status" value="1"/>
</dbReference>
<dbReference type="Gene3D" id="2.60.120.260">
    <property type="entry name" value="Galactose-binding domain-like"/>
    <property type="match status" value="1"/>
</dbReference>
<evidence type="ECO:0000259" key="12">
    <source>
        <dbReference type="PROSITE" id="PS51115"/>
    </source>
</evidence>
<dbReference type="GO" id="GO:0005201">
    <property type="term" value="F:extracellular matrix structural constituent"/>
    <property type="evidence" value="ECO:0007669"/>
    <property type="project" value="TreeGrafter"/>
</dbReference>
<keyword evidence="4" id="KW-0732">Signal</keyword>
<dbReference type="InterPro" id="IPR056863">
    <property type="entry name" value="LMN_ATRN_NET-like_EGF"/>
</dbReference>
<dbReference type="PROSITE" id="PS51115">
    <property type="entry name" value="LAMININ_IVA"/>
    <property type="match status" value="1"/>
</dbReference>
<keyword evidence="2" id="KW-0964">Secreted</keyword>
<feature type="domain" description="Laminin EGF-like" evidence="11">
    <location>
        <begin position="282"/>
        <end position="330"/>
    </location>
</feature>
<evidence type="ECO:0000256" key="9">
    <source>
        <dbReference type="ARBA" id="ARBA00023292"/>
    </source>
</evidence>
<keyword evidence="9 10" id="KW-0424">Laminin EGF-like domain</keyword>
<dbReference type="FunFam" id="2.10.25.10:FF:000069">
    <property type="entry name" value="Laminin subunit alpha 1"/>
    <property type="match status" value="1"/>
</dbReference>
<comment type="subcellular location">
    <subcellularLocation>
        <location evidence="1">Secreted</location>
        <location evidence="1">Extracellular space</location>
        <location evidence="1">Extracellular matrix</location>
        <location evidence="1">Basement membrane</location>
    </subcellularLocation>
</comment>
<evidence type="ECO:0000313" key="16">
    <source>
        <dbReference type="Proteomes" id="UP000030742"/>
    </source>
</evidence>
<evidence type="ECO:0000256" key="8">
    <source>
        <dbReference type="ARBA" id="ARBA00023180"/>
    </source>
</evidence>
<feature type="disulfide bond" evidence="10">
    <location>
        <begin position="282"/>
        <end position="294"/>
    </location>
</feature>
<dbReference type="PROSITE" id="PS51117">
    <property type="entry name" value="LAMININ_NTER"/>
    <property type="match status" value="1"/>
</dbReference>
<dbReference type="PROSITE" id="PS50027">
    <property type="entry name" value="EGF_LAM_2"/>
    <property type="match status" value="2"/>
</dbReference>
<feature type="domain" description="Laminin N-terminal" evidence="13">
    <location>
        <begin position="1"/>
        <end position="154"/>
    </location>
</feature>
<name>U4U2L1_DENPD</name>
<evidence type="ECO:0000256" key="6">
    <source>
        <dbReference type="ARBA" id="ARBA00022869"/>
    </source>
</evidence>
<dbReference type="PANTHER" id="PTHR10574:SF428">
    <property type="entry name" value="LAMININ SUBUNIT ALPHA-1-LIKE PROTEIN"/>
    <property type="match status" value="1"/>
</dbReference>
<evidence type="ECO:0000256" key="10">
    <source>
        <dbReference type="PROSITE-ProRule" id="PRU00460"/>
    </source>
</evidence>
<dbReference type="GO" id="GO:0007411">
    <property type="term" value="P:axon guidance"/>
    <property type="evidence" value="ECO:0007669"/>
    <property type="project" value="TreeGrafter"/>
</dbReference>
<keyword evidence="5" id="KW-0677">Repeat</keyword>
<accession>U4U2L1</accession>
<dbReference type="Pfam" id="PF00055">
    <property type="entry name" value="Laminin_N"/>
    <property type="match status" value="1"/>
</dbReference>
<feature type="domain" description="Laminin IV type A" evidence="12">
    <location>
        <begin position="397"/>
        <end position="587"/>
    </location>
</feature>
<dbReference type="PANTHER" id="PTHR10574">
    <property type="entry name" value="NETRIN/LAMININ-RELATED"/>
    <property type="match status" value="1"/>
</dbReference>
<evidence type="ECO:0000259" key="13">
    <source>
        <dbReference type="PROSITE" id="PS51117"/>
    </source>
</evidence>
<evidence type="ECO:0000256" key="2">
    <source>
        <dbReference type="ARBA" id="ARBA00022525"/>
    </source>
</evidence>
<keyword evidence="8" id="KW-0325">Glycoprotein</keyword>
<dbReference type="EMBL" id="KB630466">
    <property type="protein sequence ID" value="ERL83614.1"/>
    <property type="molecule type" value="Genomic_DNA"/>
</dbReference>
<dbReference type="SMART" id="SM00136">
    <property type="entry name" value="LamNT"/>
    <property type="match status" value="1"/>
</dbReference>
<dbReference type="OrthoDB" id="8545473at2759"/>
<dbReference type="Gene3D" id="2.10.25.10">
    <property type="entry name" value="Laminin"/>
    <property type="match status" value="4"/>
</dbReference>
<evidence type="ECO:0008006" key="17">
    <source>
        <dbReference type="Google" id="ProtNLM"/>
    </source>
</evidence>
<evidence type="ECO:0000313" key="15">
    <source>
        <dbReference type="EMBL" id="ERL86553.1"/>
    </source>
</evidence>
<dbReference type="EMBL" id="KB631825">
    <property type="protein sequence ID" value="ERL86553.1"/>
    <property type="molecule type" value="Genomic_DNA"/>
</dbReference>
<dbReference type="GO" id="GO:0009888">
    <property type="term" value="P:tissue development"/>
    <property type="evidence" value="ECO:0007669"/>
    <property type="project" value="TreeGrafter"/>
</dbReference>
<sequence>MERQKEYQVAYIILKAANSPRPGTWVLEKSKDGQHFSTWQYFARTDKECMDQFQVPATKGKPHYFTDNEIICTSYFSKLTPLENGEVHISLVQGRPGANESSPELLEFTKARYVRFRLMGLRGNLEPIPKSLSQDRLKDKKLFYSIKDISIGGQCVCNGHAENCRHNVASGHPECECLHHTCGANCEMCCPLYNQRQWFPGSSRDAQKCLPCNCHGHAKSCRYDEEVDRNGLSLSADGSYQGGGVCQNCTDFTTGINCEKCLTGFFRPINVSAHDSKPCLKCDCSVVGSSPDICVQYGESAGVCKCKLGYIGLKCDMCAPGFRGYPNCESCPCDPKGVTATGDCEGECLCKQCLFVFSKTLKANTAIGANLGILDYQRRTLMAAWRASVPVSRLCIQTLQNWLITDLRVSAYITPVTSSTSVFSVGNYELPGIENLYWLAPRDYLGNKLEIYGSTFVFNVQWVVMRGDTSGEPTIGPDMIMVGSNGLQLGYGDHIYGSQKMSFSIPLSEHGWYIIPNEIQDITTRMTKSDYVKGPATREQFLHVLADIKHILLRGTFHTDQIEALLESATMSYGNEELTYESGTVEKCSCPSGYTGLSCESCSFGYVRIFANTSENEEESYCGKCDCNGHSATCNADTGECFCEHNTIGEKCERCAVGFYGNPLRSTIGDCKKCACPMENIENNFSPSCQLDYFNLANEGGYVCTQCPKGYTGDHCEICDDGYFGDPLEIGNSCRPCDCSGGPCDRRTGQCLACKGNTEDVSQIITATRQLPTVKHANVIPLDLSRNNAITFLANVHVKAGLLAELVINVR</sequence>
<evidence type="ECO:0000313" key="14">
    <source>
        <dbReference type="EMBL" id="ERL83614.1"/>
    </source>
</evidence>
<dbReference type="STRING" id="77166.U4U2L1"/>
<dbReference type="Pfam" id="PF24973">
    <property type="entry name" value="EGF_LMN_ATRN"/>
    <property type="match status" value="1"/>
</dbReference>
<protein>
    <recommendedName>
        <fullName evidence="17">Laminin IV type A domain-containing protein</fullName>
    </recommendedName>
</protein>
<feature type="disulfide bond" evidence="10">
    <location>
        <begin position="306"/>
        <end position="315"/>
    </location>
</feature>
<dbReference type="CDD" id="cd00055">
    <property type="entry name" value="EGF_Lam"/>
    <property type="match status" value="4"/>
</dbReference>
<reference evidence="15 16" key="1">
    <citation type="journal article" date="2013" name="Genome Biol.">
        <title>Draft genome of the mountain pine beetle, Dendroctonus ponderosae Hopkins, a major forest pest.</title>
        <authorList>
            <person name="Keeling C.I."/>
            <person name="Yuen M.M."/>
            <person name="Liao N.Y."/>
            <person name="Docking T.R."/>
            <person name="Chan S.K."/>
            <person name="Taylor G.A."/>
            <person name="Palmquist D.L."/>
            <person name="Jackman S.D."/>
            <person name="Nguyen A."/>
            <person name="Li M."/>
            <person name="Henderson H."/>
            <person name="Janes J.K."/>
            <person name="Zhao Y."/>
            <person name="Pandoh P."/>
            <person name="Moore R."/>
            <person name="Sperling F.A."/>
            <person name="Huber D.P."/>
            <person name="Birol I."/>
            <person name="Jones S.J."/>
            <person name="Bohlmann J."/>
        </authorList>
    </citation>
    <scope>NUCLEOTIDE SEQUENCE</scope>
</reference>
<dbReference type="InterPro" id="IPR002049">
    <property type="entry name" value="LE_dom"/>
</dbReference>
<dbReference type="FunFam" id="2.10.25.10:FF:000580">
    <property type="entry name" value="Wing blister, isoform B"/>
    <property type="match status" value="1"/>
</dbReference>
<dbReference type="GO" id="GO:0009887">
    <property type="term" value="P:animal organ morphogenesis"/>
    <property type="evidence" value="ECO:0007669"/>
    <property type="project" value="TreeGrafter"/>
</dbReference>
<dbReference type="AlphaFoldDB" id="U4U2L1"/>
<keyword evidence="3" id="KW-0272">Extracellular matrix</keyword>
<evidence type="ECO:0000256" key="1">
    <source>
        <dbReference type="ARBA" id="ARBA00004302"/>
    </source>
</evidence>
<organism evidence="15 16">
    <name type="scientific">Dendroctonus ponderosae</name>
    <name type="common">Mountain pine beetle</name>
    <dbReference type="NCBI Taxonomy" id="77166"/>
    <lineage>
        <taxon>Eukaryota</taxon>
        <taxon>Metazoa</taxon>
        <taxon>Ecdysozoa</taxon>
        <taxon>Arthropoda</taxon>
        <taxon>Hexapoda</taxon>
        <taxon>Insecta</taxon>
        <taxon>Pterygota</taxon>
        <taxon>Neoptera</taxon>
        <taxon>Endopterygota</taxon>
        <taxon>Coleoptera</taxon>
        <taxon>Polyphaga</taxon>
        <taxon>Cucujiformia</taxon>
        <taxon>Curculionidae</taxon>
        <taxon>Scolytinae</taxon>
        <taxon>Dendroctonus</taxon>
    </lineage>
</organism>
<feature type="disulfide bond" evidence="10">
    <location>
        <begin position="643"/>
        <end position="652"/>
    </location>
</feature>
<dbReference type="Proteomes" id="UP000030742">
    <property type="component" value="Unassembled WGS sequence"/>
</dbReference>